<name>B1ZSK3_OPITP</name>
<dbReference type="KEGG" id="ote:Oter_0570"/>
<dbReference type="InterPro" id="IPR033749">
    <property type="entry name" value="Polyprenyl_synt_CS"/>
</dbReference>
<dbReference type="SUPFAM" id="SSF48576">
    <property type="entry name" value="Terpenoid synthases"/>
    <property type="match status" value="1"/>
</dbReference>
<dbReference type="SFLD" id="SFLDS00005">
    <property type="entry name" value="Isoprenoid_Synthase_Type_I"/>
    <property type="match status" value="1"/>
</dbReference>
<proteinExistence type="inferred from homology"/>
<evidence type="ECO:0000256" key="4">
    <source>
        <dbReference type="ARBA" id="ARBA00022723"/>
    </source>
</evidence>
<keyword evidence="5" id="KW-0460">Magnesium</keyword>
<dbReference type="GO" id="GO:0004659">
    <property type="term" value="F:prenyltransferase activity"/>
    <property type="evidence" value="ECO:0007669"/>
    <property type="project" value="InterPro"/>
</dbReference>
<dbReference type="Proteomes" id="UP000007013">
    <property type="component" value="Chromosome"/>
</dbReference>
<comment type="cofactor">
    <cofactor evidence="1">
        <name>Mg(2+)</name>
        <dbReference type="ChEBI" id="CHEBI:18420"/>
    </cofactor>
</comment>
<dbReference type="OrthoDB" id="9805316at2"/>
<dbReference type="eggNOG" id="COG0142">
    <property type="taxonomic scope" value="Bacteria"/>
</dbReference>
<dbReference type="PANTHER" id="PTHR43281">
    <property type="entry name" value="FARNESYL DIPHOSPHATE SYNTHASE"/>
    <property type="match status" value="1"/>
</dbReference>
<dbReference type="InterPro" id="IPR008949">
    <property type="entry name" value="Isoprenoid_synthase_dom_sf"/>
</dbReference>
<dbReference type="EMBL" id="CP001032">
    <property type="protein sequence ID" value="ACB73860.1"/>
    <property type="molecule type" value="Genomic_DNA"/>
</dbReference>
<evidence type="ECO:0000256" key="3">
    <source>
        <dbReference type="ARBA" id="ARBA00022679"/>
    </source>
</evidence>
<dbReference type="RefSeq" id="WP_012373398.1">
    <property type="nucleotide sequence ID" value="NC_010571.1"/>
</dbReference>
<dbReference type="Gene3D" id="1.10.600.10">
    <property type="entry name" value="Farnesyl Diphosphate Synthase"/>
    <property type="match status" value="1"/>
</dbReference>
<dbReference type="GO" id="GO:0046872">
    <property type="term" value="F:metal ion binding"/>
    <property type="evidence" value="ECO:0007669"/>
    <property type="project" value="UniProtKB-KW"/>
</dbReference>
<comment type="similarity">
    <text evidence="2 7">Belongs to the FPP/GGPP synthase family.</text>
</comment>
<evidence type="ECO:0000256" key="2">
    <source>
        <dbReference type="ARBA" id="ARBA00006706"/>
    </source>
</evidence>
<dbReference type="HOGENOM" id="CLU_014015_0_1_0"/>
<reference evidence="8 9" key="1">
    <citation type="journal article" date="2011" name="J. Bacteriol.">
        <title>Genome sequence of the verrucomicrobium Opitutus terrae PB90-1, an abundant inhabitant of rice paddy soil ecosystems.</title>
        <authorList>
            <person name="van Passel M.W."/>
            <person name="Kant R."/>
            <person name="Palva A."/>
            <person name="Copeland A."/>
            <person name="Lucas S."/>
            <person name="Lapidus A."/>
            <person name="Glavina del Rio T."/>
            <person name="Pitluck S."/>
            <person name="Goltsman E."/>
            <person name="Clum A."/>
            <person name="Sun H."/>
            <person name="Schmutz J."/>
            <person name="Larimer F.W."/>
            <person name="Land M.L."/>
            <person name="Hauser L."/>
            <person name="Kyrpides N."/>
            <person name="Mikhailova N."/>
            <person name="Richardson P.P."/>
            <person name="Janssen P.H."/>
            <person name="de Vos W.M."/>
            <person name="Smidt H."/>
        </authorList>
    </citation>
    <scope>NUCLEOTIDE SEQUENCE [LARGE SCALE GENOMIC DNA]</scope>
    <source>
        <strain evidence="9">DSM 11246 / JCM 15787 / PB90-1</strain>
    </source>
</reference>
<gene>
    <name evidence="8" type="ordered locus">Oter_0570</name>
</gene>
<dbReference type="GO" id="GO:0008299">
    <property type="term" value="P:isoprenoid biosynthetic process"/>
    <property type="evidence" value="ECO:0007669"/>
    <property type="project" value="UniProtKB-KW"/>
</dbReference>
<keyword evidence="3 7" id="KW-0808">Transferase</keyword>
<evidence type="ECO:0000256" key="5">
    <source>
        <dbReference type="ARBA" id="ARBA00022842"/>
    </source>
</evidence>
<dbReference type="PANTHER" id="PTHR43281:SF1">
    <property type="entry name" value="FARNESYL DIPHOSPHATE SYNTHASE"/>
    <property type="match status" value="1"/>
</dbReference>
<keyword evidence="9" id="KW-1185">Reference proteome</keyword>
<protein>
    <submittedName>
        <fullName evidence="8">Polyprenyl synthetase</fullName>
    </submittedName>
</protein>
<organism evidence="8 9">
    <name type="scientific">Opitutus terrae (strain DSM 11246 / JCM 15787 / PB90-1)</name>
    <dbReference type="NCBI Taxonomy" id="452637"/>
    <lineage>
        <taxon>Bacteria</taxon>
        <taxon>Pseudomonadati</taxon>
        <taxon>Verrucomicrobiota</taxon>
        <taxon>Opitutia</taxon>
        <taxon>Opitutales</taxon>
        <taxon>Opitutaceae</taxon>
        <taxon>Opitutus</taxon>
    </lineage>
</organism>
<evidence type="ECO:0000313" key="8">
    <source>
        <dbReference type="EMBL" id="ACB73860.1"/>
    </source>
</evidence>
<keyword evidence="4" id="KW-0479">Metal-binding</keyword>
<keyword evidence="6" id="KW-0414">Isoprene biosynthesis</keyword>
<evidence type="ECO:0000256" key="1">
    <source>
        <dbReference type="ARBA" id="ARBA00001946"/>
    </source>
</evidence>
<evidence type="ECO:0000256" key="7">
    <source>
        <dbReference type="RuleBase" id="RU004466"/>
    </source>
</evidence>
<dbReference type="InterPro" id="IPR000092">
    <property type="entry name" value="Polyprenyl_synt"/>
</dbReference>
<dbReference type="AlphaFoldDB" id="B1ZSK3"/>
<evidence type="ECO:0000256" key="6">
    <source>
        <dbReference type="ARBA" id="ARBA00023229"/>
    </source>
</evidence>
<accession>B1ZSK3</accession>
<dbReference type="STRING" id="452637.Oter_0570"/>
<dbReference type="PROSITE" id="PS00723">
    <property type="entry name" value="POLYPRENYL_SYNTHASE_1"/>
    <property type="match status" value="1"/>
</dbReference>
<dbReference type="Pfam" id="PF00348">
    <property type="entry name" value="polyprenyl_synt"/>
    <property type="match status" value="1"/>
</dbReference>
<evidence type="ECO:0000313" key="9">
    <source>
        <dbReference type="Proteomes" id="UP000007013"/>
    </source>
</evidence>
<sequence length="306" mass="33196">MRLVALPALRARLLDALDRHLPTHAHAEPSLRAALRQLASHPGKLVRAQLVLIGAEQHGWSAAAAEQLACAIEFFHVASLVLDDLPCMDNAETRRGQPCVHRRHGDATAILAALALINRAYALAGEAFLRAPRTVRRAAVTCLHRALGHAGLVGGQAWDLAFARTDRSSRTVAKIAAAKTGALFELTVLLPALAAPASGVERRWLRALCVYWGLQFQAADDLRDVLLTSVAAGKTTQRDQLMARPNLALALGVPAARHRLARLDTQIRRTLHQLNACSSRWDYLRQFHDTASALLARPVEAETVAA</sequence>